<evidence type="ECO:0000259" key="2">
    <source>
        <dbReference type="PROSITE" id="PS50222"/>
    </source>
</evidence>
<dbReference type="InterPro" id="IPR018247">
    <property type="entry name" value="EF_Hand_1_Ca_BS"/>
</dbReference>
<accession>A0ABW3JEL0</accession>
<dbReference type="Proteomes" id="UP001597102">
    <property type="component" value="Unassembled WGS sequence"/>
</dbReference>
<feature type="domain" description="EF-hand" evidence="2">
    <location>
        <begin position="65"/>
        <end position="91"/>
    </location>
</feature>
<sequence length="99" mass="10342">MKVAIVAATALMLASGAALAADDGDPSGRPGKVLDSDKCQAVWDMTERDGDTLSKDKAVDFVVNYEMVDTDGSGDISADEFKAGCNKGWIKPKDGTDAE</sequence>
<proteinExistence type="predicted"/>
<dbReference type="PROSITE" id="PS50222">
    <property type="entry name" value="EF_HAND_2"/>
    <property type="match status" value="1"/>
</dbReference>
<gene>
    <name evidence="3" type="ORF">ACFQ2F_12270</name>
</gene>
<feature type="signal peptide" evidence="1">
    <location>
        <begin position="1"/>
        <end position="20"/>
    </location>
</feature>
<evidence type="ECO:0000313" key="3">
    <source>
        <dbReference type="EMBL" id="MFD0987872.1"/>
    </source>
</evidence>
<dbReference type="PROSITE" id="PS00018">
    <property type="entry name" value="EF_HAND_1"/>
    <property type="match status" value="1"/>
</dbReference>
<protein>
    <recommendedName>
        <fullName evidence="2">EF-hand domain-containing protein</fullName>
    </recommendedName>
</protein>
<keyword evidence="4" id="KW-1185">Reference proteome</keyword>
<dbReference type="Gene3D" id="1.10.238.10">
    <property type="entry name" value="EF-hand"/>
    <property type="match status" value="1"/>
</dbReference>
<evidence type="ECO:0000256" key="1">
    <source>
        <dbReference type="SAM" id="SignalP"/>
    </source>
</evidence>
<organism evidence="3 4">
    <name type="scientific">Methyloligella solikamskensis</name>
    <dbReference type="NCBI Taxonomy" id="1177756"/>
    <lineage>
        <taxon>Bacteria</taxon>
        <taxon>Pseudomonadati</taxon>
        <taxon>Pseudomonadota</taxon>
        <taxon>Alphaproteobacteria</taxon>
        <taxon>Hyphomicrobiales</taxon>
        <taxon>Hyphomicrobiaceae</taxon>
        <taxon>Methyloligella</taxon>
    </lineage>
</organism>
<evidence type="ECO:0000313" key="4">
    <source>
        <dbReference type="Proteomes" id="UP001597102"/>
    </source>
</evidence>
<dbReference type="RefSeq" id="WP_379090256.1">
    <property type="nucleotide sequence ID" value="NZ_JBHTJO010000001.1"/>
</dbReference>
<name>A0ABW3JEL0_9HYPH</name>
<feature type="chain" id="PRO_5045811372" description="EF-hand domain-containing protein" evidence="1">
    <location>
        <begin position="21"/>
        <end position="99"/>
    </location>
</feature>
<comment type="caution">
    <text evidence="3">The sequence shown here is derived from an EMBL/GenBank/DDBJ whole genome shotgun (WGS) entry which is preliminary data.</text>
</comment>
<dbReference type="EMBL" id="JBHTJO010000001">
    <property type="protein sequence ID" value="MFD0987872.1"/>
    <property type="molecule type" value="Genomic_DNA"/>
</dbReference>
<reference evidence="4" key="1">
    <citation type="journal article" date="2019" name="Int. J. Syst. Evol. Microbiol.">
        <title>The Global Catalogue of Microorganisms (GCM) 10K type strain sequencing project: providing services to taxonomists for standard genome sequencing and annotation.</title>
        <authorList>
            <consortium name="The Broad Institute Genomics Platform"/>
            <consortium name="The Broad Institute Genome Sequencing Center for Infectious Disease"/>
            <person name="Wu L."/>
            <person name="Ma J."/>
        </authorList>
    </citation>
    <scope>NUCLEOTIDE SEQUENCE [LARGE SCALE GENOMIC DNA]</scope>
    <source>
        <strain evidence="4">CCUG 61697</strain>
    </source>
</reference>
<keyword evidence="1" id="KW-0732">Signal</keyword>
<dbReference type="InterPro" id="IPR002048">
    <property type="entry name" value="EF_hand_dom"/>
</dbReference>